<dbReference type="Proteomes" id="UP000551709">
    <property type="component" value="Plasmid pBb1S5a"/>
</dbReference>
<dbReference type="RefSeq" id="WP_166107435.1">
    <property type="nucleotide sequence ID" value="NZ_CP096256.1"/>
</dbReference>
<dbReference type="AlphaFoldDB" id="A0A8T5VLZ0"/>
<keyword evidence="2" id="KW-0614">Plasmid</keyword>
<name>A0A8T5VLZ0_9BRAD</name>
<feature type="compositionally biased region" description="Polar residues" evidence="1">
    <location>
        <begin position="18"/>
        <end position="31"/>
    </location>
</feature>
<reference evidence="2" key="2">
    <citation type="submission" date="2022-04" db="EMBL/GenBank/DDBJ databases">
        <authorList>
            <person name="Bromfield E.S.P."/>
            <person name="Cloutier S."/>
        </authorList>
    </citation>
    <scope>NUCLEOTIDE SEQUENCE</scope>
    <source>
        <strain evidence="2">1S5</strain>
        <plasmid evidence="2">pBb1S5a</plasmid>
    </source>
</reference>
<gene>
    <name evidence="2" type="ORF">HAP41_0000047955</name>
</gene>
<evidence type="ECO:0000256" key="1">
    <source>
        <dbReference type="SAM" id="MobiDB-lite"/>
    </source>
</evidence>
<evidence type="ECO:0000313" key="2">
    <source>
        <dbReference type="EMBL" id="UPT92286.1"/>
    </source>
</evidence>
<sequence length="122" mass="13602">MAVPHPSLWHIDAVEGASTPSQQEQQKNQPVESRFKIDHAASPMPQTRQPERFAPGRDQIGIPGRDHRNRQAEIVIIATRTQEYGELASLQVASKTVFDARRLLNPADLAAADYLTIGRRPN</sequence>
<dbReference type="EMBL" id="CP096256">
    <property type="protein sequence ID" value="UPT92286.1"/>
    <property type="molecule type" value="Genomic_DNA"/>
</dbReference>
<protein>
    <submittedName>
        <fullName evidence="2">Uncharacterized protein</fullName>
    </submittedName>
</protein>
<accession>A0A8T5VLZ0</accession>
<evidence type="ECO:0000313" key="3">
    <source>
        <dbReference type="Proteomes" id="UP000551709"/>
    </source>
</evidence>
<proteinExistence type="predicted"/>
<reference evidence="2" key="1">
    <citation type="journal article" date="2017" name="Syst. Appl. Microbiol.">
        <title>Soybeans inoculated with root zone soils of Canadian native legumes harbour diverse and novel Bradyrhizobium spp. that possess agricultural potential.</title>
        <authorList>
            <person name="Bromfield E.S.P."/>
            <person name="Cloutier S."/>
            <person name="Tambong J.T."/>
            <person name="Tran Thi T.V."/>
        </authorList>
    </citation>
    <scope>NUCLEOTIDE SEQUENCE</scope>
    <source>
        <strain evidence="2">1S5</strain>
    </source>
</reference>
<organism evidence="2 3">
    <name type="scientific">Bradyrhizobium barranii subsp. apii</name>
    <dbReference type="NCBI Taxonomy" id="2819348"/>
    <lineage>
        <taxon>Bacteria</taxon>
        <taxon>Pseudomonadati</taxon>
        <taxon>Pseudomonadota</taxon>
        <taxon>Alphaproteobacteria</taxon>
        <taxon>Hyphomicrobiales</taxon>
        <taxon>Nitrobacteraceae</taxon>
        <taxon>Bradyrhizobium</taxon>
        <taxon>Bradyrhizobium barranii</taxon>
    </lineage>
</organism>
<geneLocation type="plasmid" evidence="2 3">
    <name>pBb1S5a</name>
</geneLocation>
<feature type="region of interest" description="Disordered" evidence="1">
    <location>
        <begin position="1"/>
        <end position="67"/>
    </location>
</feature>